<dbReference type="SUPFAM" id="SSF56091">
    <property type="entry name" value="DNA ligase/mRNA capping enzyme, catalytic domain"/>
    <property type="match status" value="1"/>
</dbReference>
<dbReference type="Pfam" id="PF03119">
    <property type="entry name" value="DNA_ligase_ZBD"/>
    <property type="match status" value="1"/>
</dbReference>
<dbReference type="InterPro" id="IPR013840">
    <property type="entry name" value="DNAligase_N"/>
</dbReference>
<evidence type="ECO:0000256" key="3">
    <source>
        <dbReference type="ARBA" id="ARBA00022598"/>
    </source>
</evidence>
<keyword evidence="7" id="KW-0862">Zinc</keyword>
<keyword evidence="3 13" id="KW-0436">Ligase</keyword>
<dbReference type="SUPFAM" id="SSF47781">
    <property type="entry name" value="RuvA domain 2-like"/>
    <property type="match status" value="1"/>
</dbReference>
<dbReference type="NCBIfam" id="TIGR00575">
    <property type="entry name" value="dnlj"/>
    <property type="match status" value="1"/>
</dbReference>
<keyword evidence="5" id="KW-0479">Metal-binding</keyword>
<evidence type="ECO:0000256" key="6">
    <source>
        <dbReference type="ARBA" id="ARBA00022763"/>
    </source>
</evidence>
<dbReference type="EC" id="6.5.1.2" evidence="2"/>
<dbReference type="FunFam" id="2.40.50.140:FF:000012">
    <property type="entry name" value="DNA ligase"/>
    <property type="match status" value="1"/>
</dbReference>
<evidence type="ECO:0000256" key="8">
    <source>
        <dbReference type="ARBA" id="ARBA00022842"/>
    </source>
</evidence>
<dbReference type="Gene3D" id="6.20.10.30">
    <property type="match status" value="1"/>
</dbReference>
<dbReference type="InterPro" id="IPR004149">
    <property type="entry name" value="Znf_DNAligase_C4"/>
</dbReference>
<evidence type="ECO:0000256" key="7">
    <source>
        <dbReference type="ARBA" id="ARBA00022833"/>
    </source>
</evidence>
<reference evidence="13" key="1">
    <citation type="submission" date="2019-08" db="EMBL/GenBank/DDBJ databases">
        <authorList>
            <person name="Kucharzyk K."/>
            <person name="Murdoch R.W."/>
            <person name="Higgins S."/>
            <person name="Loffler F."/>
        </authorList>
    </citation>
    <scope>NUCLEOTIDE SEQUENCE</scope>
</reference>
<dbReference type="Gene3D" id="2.40.50.140">
    <property type="entry name" value="Nucleic acid-binding proteins"/>
    <property type="match status" value="1"/>
</dbReference>
<dbReference type="PROSITE" id="PS01056">
    <property type="entry name" value="DNA_LIGASE_N2"/>
    <property type="match status" value="1"/>
</dbReference>
<evidence type="ECO:0000256" key="2">
    <source>
        <dbReference type="ARBA" id="ARBA00012722"/>
    </source>
</evidence>
<dbReference type="NCBIfam" id="NF005932">
    <property type="entry name" value="PRK07956.1"/>
    <property type="match status" value="1"/>
</dbReference>
<evidence type="ECO:0000256" key="5">
    <source>
        <dbReference type="ARBA" id="ARBA00022723"/>
    </source>
</evidence>
<dbReference type="Pfam" id="PF12826">
    <property type="entry name" value="HHH_2"/>
    <property type="match status" value="1"/>
</dbReference>
<accession>A0A644YDJ2</accession>
<keyword evidence="9" id="KW-0520">NAD</keyword>
<dbReference type="GO" id="GO:0003911">
    <property type="term" value="F:DNA ligase (NAD+) activity"/>
    <property type="evidence" value="ECO:0007669"/>
    <property type="project" value="UniProtKB-EC"/>
</dbReference>
<dbReference type="AlphaFoldDB" id="A0A644YDJ2"/>
<organism evidence="13">
    <name type="scientific">bioreactor metagenome</name>
    <dbReference type="NCBI Taxonomy" id="1076179"/>
    <lineage>
        <taxon>unclassified sequences</taxon>
        <taxon>metagenomes</taxon>
        <taxon>ecological metagenomes</taxon>
    </lineage>
</organism>
<dbReference type="Pfam" id="PF01653">
    <property type="entry name" value="DNA_ligase_aden"/>
    <property type="match status" value="1"/>
</dbReference>
<dbReference type="PANTHER" id="PTHR23389:SF9">
    <property type="entry name" value="DNA LIGASE"/>
    <property type="match status" value="1"/>
</dbReference>
<dbReference type="HAMAP" id="MF_01588">
    <property type="entry name" value="DNA_ligase_A"/>
    <property type="match status" value="1"/>
</dbReference>
<keyword evidence="10" id="KW-0234">DNA repair</keyword>
<keyword evidence="8" id="KW-0460">Magnesium</keyword>
<evidence type="ECO:0000256" key="1">
    <source>
        <dbReference type="ARBA" id="ARBA00001946"/>
    </source>
</evidence>
<gene>
    <name evidence="13" type="primary">ligA_25</name>
    <name evidence="13" type="ORF">SDC9_73120</name>
</gene>
<evidence type="ECO:0000313" key="13">
    <source>
        <dbReference type="EMBL" id="MPM26616.1"/>
    </source>
</evidence>
<dbReference type="SUPFAM" id="SSF52113">
    <property type="entry name" value="BRCT domain"/>
    <property type="match status" value="1"/>
</dbReference>
<dbReference type="InterPro" id="IPR010994">
    <property type="entry name" value="RuvA_2-like"/>
</dbReference>
<dbReference type="GO" id="GO:0005829">
    <property type="term" value="C:cytosol"/>
    <property type="evidence" value="ECO:0007669"/>
    <property type="project" value="TreeGrafter"/>
</dbReference>
<dbReference type="SMART" id="SM00532">
    <property type="entry name" value="LIGANc"/>
    <property type="match status" value="1"/>
</dbReference>
<dbReference type="InterPro" id="IPR013839">
    <property type="entry name" value="DNAligase_adenylation"/>
</dbReference>
<dbReference type="InterPro" id="IPR041663">
    <property type="entry name" value="DisA/LigA_HHH"/>
</dbReference>
<proteinExistence type="inferred from homology"/>
<dbReference type="InterPro" id="IPR033136">
    <property type="entry name" value="DNA_ligase_CS"/>
</dbReference>
<evidence type="ECO:0000256" key="11">
    <source>
        <dbReference type="ARBA" id="ARBA00034005"/>
    </source>
</evidence>
<keyword evidence="4" id="KW-0235">DNA replication</keyword>
<evidence type="ECO:0000256" key="10">
    <source>
        <dbReference type="ARBA" id="ARBA00023204"/>
    </source>
</evidence>
<dbReference type="InterPro" id="IPR036420">
    <property type="entry name" value="BRCT_dom_sf"/>
</dbReference>
<dbReference type="Pfam" id="PF03120">
    <property type="entry name" value="OB_DNA_ligase"/>
    <property type="match status" value="1"/>
</dbReference>
<dbReference type="InterPro" id="IPR001357">
    <property type="entry name" value="BRCT_dom"/>
</dbReference>
<dbReference type="PANTHER" id="PTHR23389">
    <property type="entry name" value="CHROMOSOME TRANSMISSION FIDELITY FACTOR 18"/>
    <property type="match status" value="1"/>
</dbReference>
<dbReference type="PROSITE" id="PS50172">
    <property type="entry name" value="BRCT"/>
    <property type="match status" value="1"/>
</dbReference>
<comment type="caution">
    <text evidence="13">The sequence shown here is derived from an EMBL/GenBank/DDBJ whole genome shotgun (WGS) entry which is preliminary data.</text>
</comment>
<evidence type="ECO:0000256" key="4">
    <source>
        <dbReference type="ARBA" id="ARBA00022705"/>
    </source>
</evidence>
<dbReference type="Gene3D" id="3.30.1490.70">
    <property type="match status" value="1"/>
</dbReference>
<evidence type="ECO:0000259" key="12">
    <source>
        <dbReference type="PROSITE" id="PS50172"/>
    </source>
</evidence>
<keyword evidence="6" id="KW-0227">DNA damage</keyword>
<dbReference type="SMART" id="SM00292">
    <property type="entry name" value="BRCT"/>
    <property type="match status" value="1"/>
</dbReference>
<dbReference type="SUPFAM" id="SSF50249">
    <property type="entry name" value="Nucleic acid-binding proteins"/>
    <property type="match status" value="1"/>
</dbReference>
<protein>
    <recommendedName>
        <fullName evidence="2">DNA ligase (NAD(+))</fullName>
        <ecNumber evidence="2">6.5.1.2</ecNumber>
    </recommendedName>
</protein>
<dbReference type="EMBL" id="VSSQ01004781">
    <property type="protein sequence ID" value="MPM26616.1"/>
    <property type="molecule type" value="Genomic_DNA"/>
</dbReference>
<dbReference type="FunFam" id="1.10.150.20:FF:000006">
    <property type="entry name" value="DNA ligase"/>
    <property type="match status" value="1"/>
</dbReference>
<dbReference type="CDD" id="cd17748">
    <property type="entry name" value="BRCT_DNA_ligase_like"/>
    <property type="match status" value="1"/>
</dbReference>
<dbReference type="InterPro" id="IPR001679">
    <property type="entry name" value="DNA_ligase"/>
</dbReference>
<comment type="cofactor">
    <cofactor evidence="1">
        <name>Mg(2+)</name>
        <dbReference type="ChEBI" id="CHEBI:18420"/>
    </cofactor>
</comment>
<dbReference type="GO" id="GO:0006281">
    <property type="term" value="P:DNA repair"/>
    <property type="evidence" value="ECO:0007669"/>
    <property type="project" value="UniProtKB-KW"/>
</dbReference>
<sequence>MSDEVVADTHYDVLQKAKTWGFKIHDFIRRCKGVDAVKQYLDEWSAKRNDLPFAIDGAVIKANNIALQEQMGYTAKSPRWAVAFKYKAEAACTKLVSVEFSVGRTGVVTPVANLEPVQLAGTTVKRASLHNADIISQLDVRIGDSVYVEKGGEIIPKITGVELSLRPSNSEPFEFSQSCPECGTPLQRNEGEAAWFCPNDMKCPPQIKGKIEHFISRKAMNIDSLGEGKVELLYDKELVRDVADLYSLKAEQLLGLEKTMTDEATGKTRIVRLQEKSVENILKGIESSKAVPFEKVLFALGIRHVGETLAAKIARHVESIDALMKMTAEELVQIGDVGIIIAESIVTWSQSSMHMQLVERLKQAGLQFEVKKQALQSEKLNGLTFVISGAFSSPERRNELKKIVEANGGKVASSVSAKTNYLLAGENMGPAKRQAAEKLGVKIIDENEFLSMIG</sequence>
<name>A0A644YDJ2_9ZZZZ</name>
<comment type="catalytic activity">
    <reaction evidence="11">
        <text>NAD(+) + (deoxyribonucleotide)n-3'-hydroxyl + 5'-phospho-(deoxyribonucleotide)m = (deoxyribonucleotide)n+m + AMP + beta-nicotinamide D-nucleotide.</text>
        <dbReference type="EC" id="6.5.1.2"/>
    </reaction>
</comment>
<dbReference type="Pfam" id="PF00533">
    <property type="entry name" value="BRCT"/>
    <property type="match status" value="1"/>
</dbReference>
<feature type="domain" description="BRCT" evidence="12">
    <location>
        <begin position="375"/>
        <end position="454"/>
    </location>
</feature>
<dbReference type="GO" id="GO:0046872">
    <property type="term" value="F:metal ion binding"/>
    <property type="evidence" value="ECO:0007669"/>
    <property type="project" value="UniProtKB-KW"/>
</dbReference>
<dbReference type="Gene3D" id="3.40.50.10190">
    <property type="entry name" value="BRCT domain"/>
    <property type="match status" value="1"/>
</dbReference>
<dbReference type="Gene3D" id="1.10.150.20">
    <property type="entry name" value="5' to 3' exonuclease, C-terminal subdomain"/>
    <property type="match status" value="2"/>
</dbReference>
<evidence type="ECO:0000256" key="9">
    <source>
        <dbReference type="ARBA" id="ARBA00023027"/>
    </source>
</evidence>
<dbReference type="InterPro" id="IPR012340">
    <property type="entry name" value="NA-bd_OB-fold"/>
</dbReference>
<dbReference type="GO" id="GO:0006260">
    <property type="term" value="P:DNA replication"/>
    <property type="evidence" value="ECO:0007669"/>
    <property type="project" value="UniProtKB-KW"/>
</dbReference>
<dbReference type="InterPro" id="IPR004150">
    <property type="entry name" value="NAD_DNA_ligase_OB"/>
</dbReference>